<organism evidence="2 3">
    <name type="scientific">Motilimonas cestriensis</name>
    <dbReference type="NCBI Taxonomy" id="2742685"/>
    <lineage>
        <taxon>Bacteria</taxon>
        <taxon>Pseudomonadati</taxon>
        <taxon>Pseudomonadota</taxon>
        <taxon>Gammaproteobacteria</taxon>
        <taxon>Alteromonadales</taxon>
        <taxon>Alteromonadales genera incertae sedis</taxon>
        <taxon>Motilimonas</taxon>
    </lineage>
</organism>
<keyword evidence="1" id="KW-0812">Transmembrane</keyword>
<dbReference type="EMBL" id="JAIMJA010000002">
    <property type="protein sequence ID" value="MCE2593708.1"/>
    <property type="molecule type" value="Genomic_DNA"/>
</dbReference>
<dbReference type="PANTHER" id="PTHR38592">
    <property type="entry name" value="BLL4819 PROTEIN"/>
    <property type="match status" value="1"/>
</dbReference>
<feature type="transmembrane region" description="Helical" evidence="1">
    <location>
        <begin position="340"/>
        <end position="358"/>
    </location>
</feature>
<keyword evidence="1" id="KW-0472">Membrane</keyword>
<feature type="transmembrane region" description="Helical" evidence="1">
    <location>
        <begin position="83"/>
        <end position="105"/>
    </location>
</feature>
<sequence>MNRIHALDALRGLLLVLMTINHLVWISGGHTFLQYFTLQPLGQLGAAEGFIFISGLLAGLIYSADKYSNKQVVSKAVHRAWTIYCYHIICLLLVLAVAWIAISIYPSARDVYQTSMPNFFQAPEHASWLSLLLLNRPAYFDILPLYIIFMLVLPAVIIAFRRGYGWLALAISVALWLSSSWFTQTSLTGLYQSVSPELGISVGYFDPWAWQLLFMMGAAIGYGKRQQSINWYASVIPVWIALILALAIFITHHGAFLSMGIHQGVLYQLADKPELGWLRVLNLLLWVYLLGFVISRWPNALNIPGLRLLGRHSLQVFAWQTLLIFIVAPYLQQLRASDSYTLWLIALTCTLFIPALIHQQWQAKQCNKYQPAASNLV</sequence>
<name>A0ABS8W678_9GAMM</name>
<feature type="transmembrane region" description="Helical" evidence="1">
    <location>
        <begin position="235"/>
        <end position="256"/>
    </location>
</feature>
<dbReference type="PIRSF" id="PIRSF028704">
    <property type="entry name" value="UPC028704"/>
    <property type="match status" value="1"/>
</dbReference>
<feature type="transmembrane region" description="Helical" evidence="1">
    <location>
        <begin position="164"/>
        <end position="182"/>
    </location>
</feature>
<dbReference type="RefSeq" id="WP_233051298.1">
    <property type="nucleotide sequence ID" value="NZ_JAIMJA010000002.1"/>
</dbReference>
<dbReference type="Pfam" id="PF10129">
    <property type="entry name" value="OpgC_C"/>
    <property type="match status" value="1"/>
</dbReference>
<protein>
    <submittedName>
        <fullName evidence="2">OpgC domain-containing protein</fullName>
    </submittedName>
</protein>
<gene>
    <name evidence="2" type="primary">opgC</name>
    <name evidence="2" type="ORF">K6Y31_02625</name>
</gene>
<dbReference type="PANTHER" id="PTHR38592:SF3">
    <property type="entry name" value="BLL4819 PROTEIN"/>
    <property type="match status" value="1"/>
</dbReference>
<feature type="transmembrane region" description="Helical" evidence="1">
    <location>
        <begin position="276"/>
        <end position="295"/>
    </location>
</feature>
<feature type="transmembrane region" description="Helical" evidence="1">
    <location>
        <begin position="12"/>
        <end position="35"/>
    </location>
</feature>
<reference evidence="2 3" key="1">
    <citation type="journal article" date="2022" name="Environ. Microbiol. Rep.">
        <title>Eco-phylogenetic analyses reveal divergent evolution of vitamin B12 metabolism in the marine bacterial family 'Psychromonadaceae'.</title>
        <authorList>
            <person name="Jin X."/>
            <person name="Yang Y."/>
            <person name="Cao H."/>
            <person name="Gao B."/>
            <person name="Zhao Z."/>
        </authorList>
    </citation>
    <scope>NUCLEOTIDE SEQUENCE [LARGE SCALE GENOMIC DNA]</scope>
    <source>
        <strain evidence="2 3">MKS20</strain>
    </source>
</reference>
<proteinExistence type="predicted"/>
<feature type="transmembrane region" description="Helical" evidence="1">
    <location>
        <begin position="316"/>
        <end position="334"/>
    </location>
</feature>
<feature type="transmembrane region" description="Helical" evidence="1">
    <location>
        <begin position="138"/>
        <end position="157"/>
    </location>
</feature>
<feature type="transmembrane region" description="Helical" evidence="1">
    <location>
        <begin position="202"/>
        <end position="223"/>
    </location>
</feature>
<evidence type="ECO:0000313" key="3">
    <source>
        <dbReference type="Proteomes" id="UP001201273"/>
    </source>
</evidence>
<keyword evidence="3" id="KW-1185">Reference proteome</keyword>
<feature type="transmembrane region" description="Helical" evidence="1">
    <location>
        <begin position="41"/>
        <end position="62"/>
    </location>
</feature>
<dbReference type="Proteomes" id="UP001201273">
    <property type="component" value="Unassembled WGS sequence"/>
</dbReference>
<comment type="caution">
    <text evidence="2">The sequence shown here is derived from an EMBL/GenBank/DDBJ whole genome shotgun (WGS) entry which is preliminary data.</text>
</comment>
<dbReference type="InterPro" id="IPR014550">
    <property type="entry name" value="UCP028704_OpgC"/>
</dbReference>
<evidence type="ECO:0000256" key="1">
    <source>
        <dbReference type="SAM" id="Phobius"/>
    </source>
</evidence>
<keyword evidence="1" id="KW-1133">Transmembrane helix</keyword>
<accession>A0ABS8W678</accession>
<evidence type="ECO:0000313" key="2">
    <source>
        <dbReference type="EMBL" id="MCE2593708.1"/>
    </source>
</evidence>